<dbReference type="SUPFAM" id="SSF51735">
    <property type="entry name" value="NAD(P)-binding Rossmann-fold domains"/>
    <property type="match status" value="1"/>
</dbReference>
<dbReference type="Gene3D" id="3.40.50.10860">
    <property type="entry name" value="Leucine Dehydrogenase, chain A, domain 1"/>
    <property type="match status" value="1"/>
</dbReference>
<dbReference type="Pfam" id="PF18317">
    <property type="entry name" value="SDH_C"/>
    <property type="match status" value="1"/>
</dbReference>
<dbReference type="InterPro" id="IPR006151">
    <property type="entry name" value="Shikm_DH/Glu-tRNA_Rdtase"/>
</dbReference>
<comment type="catalytic activity">
    <reaction evidence="7 8">
        <text>shikimate + NADP(+) = 3-dehydroshikimate + NADPH + H(+)</text>
        <dbReference type="Rhea" id="RHEA:17737"/>
        <dbReference type="ChEBI" id="CHEBI:15378"/>
        <dbReference type="ChEBI" id="CHEBI:16630"/>
        <dbReference type="ChEBI" id="CHEBI:36208"/>
        <dbReference type="ChEBI" id="CHEBI:57783"/>
        <dbReference type="ChEBI" id="CHEBI:58349"/>
        <dbReference type="EC" id="1.1.1.25"/>
    </reaction>
</comment>
<protein>
    <recommendedName>
        <fullName evidence="2 8">Shikimate dehydrogenase (NADP(+))</fullName>
        <shortName evidence="8">SDH</shortName>
        <ecNumber evidence="2 8">1.1.1.25</ecNumber>
    </recommendedName>
</protein>
<feature type="binding site" evidence="8">
    <location>
        <position position="102"/>
    </location>
    <ligand>
        <name>shikimate</name>
        <dbReference type="ChEBI" id="CHEBI:36208"/>
    </ligand>
</feature>
<gene>
    <name evidence="8" type="primary">aroE</name>
    <name evidence="12" type="ORF">AP3564_18565</name>
    <name evidence="13" type="ORF">AZI98_09320</name>
</gene>
<keyword evidence="14" id="KW-1185">Reference proteome</keyword>
<evidence type="ECO:0000256" key="5">
    <source>
        <dbReference type="ARBA" id="ARBA00023002"/>
    </source>
</evidence>
<reference evidence="13 14" key="1">
    <citation type="submission" date="2016-04" db="EMBL/GenBank/DDBJ databases">
        <title>Draft genome sequence of Aeribacillus pallidus 8m3 from petroleum reservoir.</title>
        <authorList>
            <person name="Poltaraus A.B."/>
            <person name="Nazina T.N."/>
            <person name="Tourova T.P."/>
            <person name="Malakho S.M."/>
            <person name="Korshunova A.V."/>
            <person name="Sokolova D.S."/>
        </authorList>
    </citation>
    <scope>NUCLEOTIDE SEQUENCE [LARGE SCALE GENOMIC DNA]</scope>
    <source>
        <strain evidence="13 14">8m3</strain>
    </source>
</reference>
<dbReference type="Pfam" id="PF01488">
    <property type="entry name" value="Shikimate_DH"/>
    <property type="match status" value="1"/>
</dbReference>
<dbReference type="PANTHER" id="PTHR21089">
    <property type="entry name" value="SHIKIMATE DEHYDROGENASE"/>
    <property type="match status" value="1"/>
</dbReference>
<dbReference type="InterPro" id="IPR022893">
    <property type="entry name" value="Shikimate_DH_fam"/>
</dbReference>
<dbReference type="EMBL" id="LWBR01000024">
    <property type="protein sequence ID" value="KZN96247.1"/>
    <property type="molecule type" value="Genomic_DNA"/>
</dbReference>
<evidence type="ECO:0000259" key="10">
    <source>
        <dbReference type="Pfam" id="PF08501"/>
    </source>
</evidence>
<evidence type="ECO:0000313" key="15">
    <source>
        <dbReference type="Proteomes" id="UP000214606"/>
    </source>
</evidence>
<dbReference type="NCBIfam" id="TIGR00507">
    <property type="entry name" value="aroE"/>
    <property type="match status" value="1"/>
</dbReference>
<comment type="subunit">
    <text evidence="8">Homodimer.</text>
</comment>
<feature type="binding site" evidence="8">
    <location>
        <begin position="15"/>
        <end position="17"/>
    </location>
    <ligand>
        <name>shikimate</name>
        <dbReference type="ChEBI" id="CHEBI:36208"/>
    </ligand>
</feature>
<dbReference type="InterPro" id="IPR013708">
    <property type="entry name" value="Shikimate_DH-bd_N"/>
</dbReference>
<dbReference type="Gene3D" id="3.40.50.720">
    <property type="entry name" value="NAD(P)-binding Rossmann-like Domain"/>
    <property type="match status" value="1"/>
</dbReference>
<keyword evidence="4 8" id="KW-0521">NADP</keyword>
<feature type="binding site" evidence="8">
    <location>
        <begin position="152"/>
        <end position="157"/>
    </location>
    <ligand>
        <name>NADP(+)</name>
        <dbReference type="ChEBI" id="CHEBI:58349"/>
    </ligand>
</feature>
<feature type="domain" description="Quinate/shikimate 5-dehydrogenase/glutamyl-tRNA reductase" evidence="9">
    <location>
        <begin position="120"/>
        <end position="204"/>
    </location>
</feature>
<reference evidence="12 15" key="2">
    <citation type="submission" date="2016-10" db="EMBL/GenBank/DDBJ databases">
        <title>The whole genome sequencing and assembly of Aeribacillus pallidus KCTC3564 strain.</title>
        <authorList>
            <person name="Lee Y.-J."/>
            <person name="Park M.-K."/>
            <person name="Yi H."/>
            <person name="Bahn Y.-S."/>
            <person name="Kim J.F."/>
            <person name="Lee D.-W."/>
        </authorList>
    </citation>
    <scope>NUCLEOTIDE SEQUENCE [LARGE SCALE GENOMIC DNA]</scope>
    <source>
        <strain evidence="12 15">KCTC3564</strain>
    </source>
</reference>
<dbReference type="PANTHER" id="PTHR21089:SF1">
    <property type="entry name" value="BIFUNCTIONAL 3-DEHYDROQUINATE DEHYDRATASE_SHIKIMATE DEHYDROGENASE, CHLOROPLASTIC"/>
    <property type="match status" value="1"/>
</dbReference>
<evidence type="ECO:0000313" key="13">
    <source>
        <dbReference type="EMBL" id="KZN96247.1"/>
    </source>
</evidence>
<feature type="binding site" evidence="8">
    <location>
        <position position="87"/>
    </location>
    <ligand>
        <name>shikimate</name>
        <dbReference type="ChEBI" id="CHEBI:36208"/>
    </ligand>
</feature>
<dbReference type="OrthoDB" id="9792692at2"/>
<dbReference type="InterPro" id="IPR046346">
    <property type="entry name" value="Aminoacid_DH-like_N_sf"/>
</dbReference>
<feature type="binding site" evidence="8">
    <location>
        <position position="62"/>
    </location>
    <ligand>
        <name>shikimate</name>
        <dbReference type="ChEBI" id="CHEBI:36208"/>
    </ligand>
</feature>
<evidence type="ECO:0000256" key="7">
    <source>
        <dbReference type="ARBA" id="ARBA00049442"/>
    </source>
</evidence>
<dbReference type="InterPro" id="IPR041121">
    <property type="entry name" value="SDH_C"/>
</dbReference>
<feature type="binding site" evidence="8">
    <location>
        <position position="221"/>
    </location>
    <ligand>
        <name>NADP(+)</name>
        <dbReference type="ChEBI" id="CHEBI:58349"/>
    </ligand>
</feature>
<dbReference type="UniPathway" id="UPA00053">
    <property type="reaction ID" value="UER00087"/>
</dbReference>
<keyword evidence="6 8" id="KW-0057">Aromatic amino acid biosynthesis</keyword>
<dbReference type="GO" id="GO:0008652">
    <property type="term" value="P:amino acid biosynthetic process"/>
    <property type="evidence" value="ECO:0007669"/>
    <property type="project" value="UniProtKB-KW"/>
</dbReference>
<comment type="similarity">
    <text evidence="8">Belongs to the shikimate dehydrogenase family.</text>
</comment>
<accession>A0A161ZSZ4</accession>
<evidence type="ECO:0000313" key="14">
    <source>
        <dbReference type="Proteomes" id="UP000076476"/>
    </source>
</evidence>
<dbReference type="AlphaFoldDB" id="A0A161ZSZ4"/>
<evidence type="ECO:0000256" key="4">
    <source>
        <dbReference type="ARBA" id="ARBA00022857"/>
    </source>
</evidence>
<dbReference type="Proteomes" id="UP000214606">
    <property type="component" value="Chromosome"/>
</dbReference>
<evidence type="ECO:0000256" key="1">
    <source>
        <dbReference type="ARBA" id="ARBA00004871"/>
    </source>
</evidence>
<feature type="binding site" evidence="8">
    <location>
        <position position="251"/>
    </location>
    <ligand>
        <name>shikimate</name>
        <dbReference type="ChEBI" id="CHEBI:36208"/>
    </ligand>
</feature>
<comment type="pathway">
    <text evidence="1 8">Metabolic intermediate biosynthesis; chorismate biosynthesis; chorismate from D-erythrose 4-phosphate and phosphoenolpyruvate: step 4/7.</text>
</comment>
<dbReference type="KEGG" id="apak:AP3564_18565"/>
<dbReference type="GO" id="GO:0009073">
    <property type="term" value="P:aromatic amino acid family biosynthetic process"/>
    <property type="evidence" value="ECO:0007669"/>
    <property type="project" value="UniProtKB-KW"/>
</dbReference>
<comment type="function">
    <text evidence="8">Involved in the biosynthesis of the chorismate, which leads to the biosynthesis of aromatic amino acids. Catalyzes the reversible NADPH linked reduction of 3-dehydroshikimate (DHSA) to yield shikimate (SA).</text>
</comment>
<feature type="binding site" evidence="8">
    <location>
        <begin position="128"/>
        <end position="132"/>
    </location>
    <ligand>
        <name>NADP(+)</name>
        <dbReference type="ChEBI" id="CHEBI:58349"/>
    </ligand>
</feature>
<evidence type="ECO:0000256" key="3">
    <source>
        <dbReference type="ARBA" id="ARBA00022605"/>
    </source>
</evidence>
<feature type="binding site" evidence="8">
    <location>
        <position position="78"/>
    </location>
    <ligand>
        <name>NADP(+)</name>
        <dbReference type="ChEBI" id="CHEBI:58349"/>
    </ligand>
</feature>
<dbReference type="SUPFAM" id="SSF53223">
    <property type="entry name" value="Aminoacid dehydrogenase-like, N-terminal domain"/>
    <property type="match status" value="1"/>
</dbReference>
<dbReference type="GO" id="GO:0050661">
    <property type="term" value="F:NADP binding"/>
    <property type="evidence" value="ECO:0007669"/>
    <property type="project" value="InterPro"/>
</dbReference>
<feature type="binding site" evidence="8">
    <location>
        <position position="223"/>
    </location>
    <ligand>
        <name>shikimate</name>
        <dbReference type="ChEBI" id="CHEBI:36208"/>
    </ligand>
</feature>
<dbReference type="InterPro" id="IPR011342">
    <property type="entry name" value="Shikimate_DH"/>
</dbReference>
<evidence type="ECO:0000313" key="12">
    <source>
        <dbReference type="EMBL" id="ASS91990.1"/>
    </source>
</evidence>
<dbReference type="Pfam" id="PF08501">
    <property type="entry name" value="Shikimate_dh_N"/>
    <property type="match status" value="1"/>
</dbReference>
<dbReference type="HAMAP" id="MF_00222">
    <property type="entry name" value="Shikimate_DH_AroE"/>
    <property type="match status" value="1"/>
</dbReference>
<feature type="domain" description="SDH C-terminal" evidence="11">
    <location>
        <begin position="244"/>
        <end position="273"/>
    </location>
</feature>
<sequence>MEQVYGVIGDPIGHSLSPLIHNDAFDYLNMNARYHAFQVKGEELEQAVKGMKALGIKGFNVTVPHKVSIIPFLDELDESAQLLHAVNTVKNEDGRLIGFNTDGYGFYLSLKEHIDNTNPRDLKVLLIGAGGAARAIYTTLAKEGFAFIDIVNRTAERAHLLKENCSYETKGNVYSFQQLDQTSNEYDVIIQTTSIGMKPNIEEKPIELTGRVHGGTVVADIIYNPLKTMLLKEAEKLGLKTVDGVGMFVYQGACAFQIWTNAEPDVSRMKKLVYEKLGGKS</sequence>
<evidence type="ECO:0000259" key="9">
    <source>
        <dbReference type="Pfam" id="PF01488"/>
    </source>
</evidence>
<dbReference type="GO" id="GO:0019632">
    <property type="term" value="P:shikimate metabolic process"/>
    <property type="evidence" value="ECO:0007669"/>
    <property type="project" value="InterPro"/>
</dbReference>
<dbReference type="GO" id="GO:0005829">
    <property type="term" value="C:cytosol"/>
    <property type="evidence" value="ECO:0007669"/>
    <property type="project" value="TreeGrafter"/>
</dbReference>
<proteinExistence type="inferred from homology"/>
<keyword evidence="3 8" id="KW-0028">Amino-acid biosynthesis</keyword>
<feature type="domain" description="Shikimate dehydrogenase substrate binding N-terminal" evidence="10">
    <location>
        <begin position="7"/>
        <end position="89"/>
    </location>
</feature>
<organism evidence="13 14">
    <name type="scientific">Aeribacillus pallidus</name>
    <dbReference type="NCBI Taxonomy" id="33936"/>
    <lineage>
        <taxon>Bacteria</taxon>
        <taxon>Bacillati</taxon>
        <taxon>Bacillota</taxon>
        <taxon>Bacilli</taxon>
        <taxon>Bacillales</taxon>
        <taxon>Bacillaceae</taxon>
        <taxon>Aeribacillus</taxon>
    </lineage>
</organism>
<dbReference type="GO" id="GO:0009423">
    <property type="term" value="P:chorismate biosynthetic process"/>
    <property type="evidence" value="ECO:0007669"/>
    <property type="project" value="UniProtKB-UniRule"/>
</dbReference>
<dbReference type="STRING" id="33936.AZI98_09320"/>
<dbReference type="RefSeq" id="WP_063388008.1">
    <property type="nucleotide sequence ID" value="NZ_CP017703.1"/>
</dbReference>
<evidence type="ECO:0000256" key="2">
    <source>
        <dbReference type="ARBA" id="ARBA00012962"/>
    </source>
</evidence>
<dbReference type="InterPro" id="IPR036291">
    <property type="entry name" value="NAD(P)-bd_dom_sf"/>
</dbReference>
<evidence type="ECO:0000256" key="6">
    <source>
        <dbReference type="ARBA" id="ARBA00023141"/>
    </source>
</evidence>
<feature type="active site" description="Proton acceptor" evidence="8">
    <location>
        <position position="66"/>
    </location>
</feature>
<keyword evidence="5 8" id="KW-0560">Oxidoreductase</keyword>
<dbReference type="Proteomes" id="UP000076476">
    <property type="component" value="Unassembled WGS sequence"/>
</dbReference>
<dbReference type="GO" id="GO:0004764">
    <property type="term" value="F:shikimate 3-dehydrogenase (NADP+) activity"/>
    <property type="evidence" value="ECO:0007669"/>
    <property type="project" value="UniProtKB-UniRule"/>
</dbReference>
<dbReference type="EC" id="1.1.1.25" evidence="2 8"/>
<name>A0A161ZSZ4_9BACI</name>
<dbReference type="NCBIfam" id="NF001319">
    <property type="entry name" value="PRK00258.3-3"/>
    <property type="match status" value="1"/>
</dbReference>
<dbReference type="EMBL" id="CP017703">
    <property type="protein sequence ID" value="ASS91990.1"/>
    <property type="molecule type" value="Genomic_DNA"/>
</dbReference>
<feature type="binding site" evidence="8">
    <location>
        <position position="244"/>
    </location>
    <ligand>
        <name>NADP(+)</name>
        <dbReference type="ChEBI" id="CHEBI:58349"/>
    </ligand>
</feature>
<dbReference type="CDD" id="cd01065">
    <property type="entry name" value="NAD_bind_Shikimate_DH"/>
    <property type="match status" value="1"/>
</dbReference>
<evidence type="ECO:0000256" key="8">
    <source>
        <dbReference type="HAMAP-Rule" id="MF_00222"/>
    </source>
</evidence>
<evidence type="ECO:0000259" key="11">
    <source>
        <dbReference type="Pfam" id="PF18317"/>
    </source>
</evidence>